<dbReference type="Proteomes" id="UP001372526">
    <property type="component" value="Unassembled WGS sequence"/>
</dbReference>
<dbReference type="InterPro" id="IPR012676">
    <property type="entry name" value="TGS-like"/>
</dbReference>
<dbReference type="InterPro" id="IPR012675">
    <property type="entry name" value="Beta-grasp_dom_sf"/>
</dbReference>
<dbReference type="RefSeq" id="WP_336474069.1">
    <property type="nucleotide sequence ID" value="NZ_JBAWSX010000017.1"/>
</dbReference>
<name>A0ABU8FM41_9BACI</name>
<evidence type="ECO:0000313" key="2">
    <source>
        <dbReference type="EMBL" id="MEI4803760.1"/>
    </source>
</evidence>
<evidence type="ECO:0000259" key="1">
    <source>
        <dbReference type="SMART" id="SM00471"/>
    </source>
</evidence>
<dbReference type="CDD" id="cd00077">
    <property type="entry name" value="HDc"/>
    <property type="match status" value="1"/>
</dbReference>
<dbReference type="SUPFAM" id="SSF109604">
    <property type="entry name" value="HD-domain/PDEase-like"/>
    <property type="match status" value="1"/>
</dbReference>
<feature type="domain" description="HD/PDEase" evidence="1">
    <location>
        <begin position="38"/>
        <end position="150"/>
    </location>
</feature>
<dbReference type="PANTHER" id="PTHR43061">
    <property type="entry name" value="GTP DIPHOSPHOKINASE RSH1, CHLOROPLASTIC-RELATED"/>
    <property type="match status" value="1"/>
</dbReference>
<dbReference type="SUPFAM" id="SSF81301">
    <property type="entry name" value="Nucleotidyltransferase"/>
    <property type="match status" value="1"/>
</dbReference>
<dbReference type="InterPro" id="IPR004095">
    <property type="entry name" value="TGS"/>
</dbReference>
<organism evidence="2 3">
    <name type="scientific">Bacillus bruguierae</name>
    <dbReference type="NCBI Taxonomy" id="3127667"/>
    <lineage>
        <taxon>Bacteria</taxon>
        <taxon>Bacillati</taxon>
        <taxon>Bacillota</taxon>
        <taxon>Bacilli</taxon>
        <taxon>Bacillales</taxon>
        <taxon>Bacillaceae</taxon>
        <taxon>Bacillus</taxon>
    </lineage>
</organism>
<reference evidence="2 3" key="1">
    <citation type="submission" date="2024-01" db="EMBL/GenBank/DDBJ databases">
        <title>Seven novel Bacillus-like species.</title>
        <authorList>
            <person name="Liu G."/>
        </authorList>
    </citation>
    <scope>NUCLEOTIDE SEQUENCE [LARGE SCALE GENOMIC DNA]</scope>
    <source>
        <strain evidence="2 3">FJAT-51639</strain>
    </source>
</reference>
<dbReference type="InterPro" id="IPR003607">
    <property type="entry name" value="HD/PDEase_dom"/>
</dbReference>
<dbReference type="PANTHER" id="PTHR43061:SF1">
    <property type="entry name" value="GTP DIPHOSPHOKINASE RSH1, CHLOROPLASTIC-RELATED"/>
    <property type="match status" value="1"/>
</dbReference>
<dbReference type="InterPro" id="IPR043519">
    <property type="entry name" value="NT_sf"/>
</dbReference>
<accession>A0ABU8FM41</accession>
<sequence>MKEQLIHKATYLTQNEFEQFQFAILFAEQAHEGQFRISGEPYILHPFAVTDILLDCEADCVTLIAALLHDVVEDTNYRLEDIQKHFGKEVSYIVDGLTKVDKKSVQNKEEYEAINFKKLLVAAQKDIRVIIIKVTDRLHNMRTLQVKNKHKQVPYANETLKIFAPLCHKLHFKTIQYELEDLAFFYLHNQKYEGMKQLLQNYNQILHHLIDTISRDMQSFQDEVLTWHLDYEISPINTAYSHLQVIQDVTMISKIHITTSSILDCYKILGMVHQLYEPIPHQFEDTIAINSNLFDKCLKTKVKIENHEMAICIQTEDGKRRHDGGIFSLLSSDMPHSEVQQLSAQLMDDTIMNNIELTKDTLTFYDLVSYELFQDTIVVFTPQLQPIHLPEGATIIDFAFAVNAELAIHMSSAKRNGDKTSIMTTLSHLDIVEMIIDSHTIQLETKWLNFANTSKAQLAIHKALHKE</sequence>
<dbReference type="Gene3D" id="1.10.3210.10">
    <property type="entry name" value="Hypothetical protein af1432"/>
    <property type="match status" value="1"/>
</dbReference>
<protein>
    <submittedName>
        <fullName evidence="2">HD domain-containing protein</fullName>
    </submittedName>
</protein>
<keyword evidence="3" id="KW-1185">Reference proteome</keyword>
<proteinExistence type="predicted"/>
<gene>
    <name evidence="2" type="ORF">WAZ07_21450</name>
</gene>
<dbReference type="Pfam" id="PF02824">
    <property type="entry name" value="TGS"/>
    <property type="match status" value="1"/>
</dbReference>
<comment type="caution">
    <text evidence="2">The sequence shown here is derived from an EMBL/GenBank/DDBJ whole genome shotgun (WGS) entry which is preliminary data.</text>
</comment>
<dbReference type="Pfam" id="PF13328">
    <property type="entry name" value="HD_4"/>
    <property type="match status" value="1"/>
</dbReference>
<dbReference type="SUPFAM" id="SSF81271">
    <property type="entry name" value="TGS-like"/>
    <property type="match status" value="1"/>
</dbReference>
<dbReference type="Gene3D" id="3.10.20.30">
    <property type="match status" value="1"/>
</dbReference>
<dbReference type="SMART" id="SM00471">
    <property type="entry name" value="HDc"/>
    <property type="match status" value="1"/>
</dbReference>
<dbReference type="EMBL" id="JBAWSX010000017">
    <property type="protein sequence ID" value="MEI4803760.1"/>
    <property type="molecule type" value="Genomic_DNA"/>
</dbReference>
<dbReference type="Gene3D" id="3.30.460.10">
    <property type="entry name" value="Beta Polymerase, domain 2"/>
    <property type="match status" value="1"/>
</dbReference>
<evidence type="ECO:0000313" key="3">
    <source>
        <dbReference type="Proteomes" id="UP001372526"/>
    </source>
</evidence>